<evidence type="ECO:0000313" key="3">
    <source>
        <dbReference type="EMBL" id="QKD79670.1"/>
    </source>
</evidence>
<accession>A0A6M8B4W9</accession>
<keyword evidence="4" id="KW-1185">Reference proteome</keyword>
<name>A0A6M8B4W9_9ACTO</name>
<evidence type="ECO:0000256" key="1">
    <source>
        <dbReference type="SAM" id="MobiDB-lite"/>
    </source>
</evidence>
<dbReference type="EMBL" id="CP053642">
    <property type="protein sequence ID" value="QKD79670.1"/>
    <property type="molecule type" value="Genomic_DNA"/>
</dbReference>
<organism evidence="3 4">
    <name type="scientific">Actinomyces marmotae</name>
    <dbReference type="NCBI Taxonomy" id="2737173"/>
    <lineage>
        <taxon>Bacteria</taxon>
        <taxon>Bacillati</taxon>
        <taxon>Actinomycetota</taxon>
        <taxon>Actinomycetes</taxon>
        <taxon>Actinomycetales</taxon>
        <taxon>Actinomycetaceae</taxon>
        <taxon>Actinomyces</taxon>
    </lineage>
</organism>
<dbReference type="Proteomes" id="UP000504752">
    <property type="component" value="Chromosome"/>
</dbReference>
<proteinExistence type="predicted"/>
<gene>
    <name evidence="3" type="ORF">HPC72_04830</name>
</gene>
<dbReference type="KEGG" id="amam:HPC72_04830"/>
<reference evidence="3 4" key="1">
    <citation type="submission" date="2020-05" db="EMBL/GenBank/DDBJ databases">
        <title>Actinomyces sp. zg-325.</title>
        <authorList>
            <person name="Yang C."/>
        </authorList>
    </citation>
    <scope>NUCLEOTIDE SEQUENCE [LARGE SCALE GENOMIC DNA]</scope>
    <source>
        <strain evidence="4">zg-325</strain>
    </source>
</reference>
<dbReference type="AlphaFoldDB" id="A0A6M8B4W9"/>
<dbReference type="RefSeq" id="WP_159523042.1">
    <property type="nucleotide sequence ID" value="NZ_CP053642.1"/>
</dbReference>
<feature type="region of interest" description="Disordered" evidence="1">
    <location>
        <begin position="1"/>
        <end position="114"/>
    </location>
</feature>
<protein>
    <submittedName>
        <fullName evidence="3">Uncharacterized protein</fullName>
    </submittedName>
</protein>
<feature type="transmembrane region" description="Helical" evidence="2">
    <location>
        <begin position="249"/>
        <end position="270"/>
    </location>
</feature>
<evidence type="ECO:0000256" key="2">
    <source>
        <dbReference type="SAM" id="Phobius"/>
    </source>
</evidence>
<keyword evidence="2" id="KW-1133">Transmembrane helix</keyword>
<keyword evidence="2" id="KW-0472">Membrane</keyword>
<feature type="region of interest" description="Disordered" evidence="1">
    <location>
        <begin position="558"/>
        <end position="590"/>
    </location>
</feature>
<evidence type="ECO:0000313" key="4">
    <source>
        <dbReference type="Proteomes" id="UP000504752"/>
    </source>
</evidence>
<sequence>MTNHHDDNGLESTRPLTRRERRGLERLGEAQAQRQAAQKRAAEALAAEKRAAEARAAEQRAEARRRAAERRAAERRVAELRAEQQRQAAEHRAAEEARLRAQRAEAERVEEARRLEAARAEAAHLEAERREAERLAAERLAAQRRAAQEARRLEAERADEARAEAARADEARAEALRARAPRAAHRLPGSPAAAHRLPETRSSEAGPGKLRGFPGGSSDRVAPEAPPAVGGQRALGAALNRSRPRGHAALILVCLAVAAIIILPLALSIVNGKSPASTAMASPAATMLPADTPLDQAMSVSGRVGARPVVKLKAPLSAPSSLIKDTLITGEGRALQPGDAALLSIATFSGTDGKNTTTPGADSEGNEHTGRRLVSVSVDQASLNELTDIVKGTTEGTRLVLRGPVVVDGATSTEITVIDVLPTLASGTAVAPVAGMPAVIPGDSGGVTLSLAGLPAPTRSTAAVLIQGAGEQVHSDSRIIARVQAISWTDGSVITNDYGAKVLPVAVDLSNAKTYAGLRNHLVDVPVGSRVVLALPADQARGDRPVAVVVDILAIEDPKTDASGAGPGATPTIGSDPEISSPAPAATAGN</sequence>
<feature type="compositionally biased region" description="Low complexity" evidence="1">
    <location>
        <begin position="29"/>
        <end position="39"/>
    </location>
</feature>
<keyword evidence="2" id="KW-0812">Transmembrane</keyword>
<feature type="region of interest" description="Disordered" evidence="1">
    <location>
        <begin position="180"/>
        <end position="228"/>
    </location>
</feature>
<feature type="compositionally biased region" description="Basic and acidic residues" evidence="1">
    <location>
        <begin position="40"/>
        <end position="114"/>
    </location>
</feature>